<dbReference type="Proteomes" id="UP000800039">
    <property type="component" value="Unassembled WGS sequence"/>
</dbReference>
<dbReference type="RefSeq" id="XP_040787515.1">
    <property type="nucleotide sequence ID" value="XM_040936820.1"/>
</dbReference>
<reference evidence="2" key="1">
    <citation type="submission" date="2020-01" db="EMBL/GenBank/DDBJ databases">
        <authorList>
            <consortium name="DOE Joint Genome Institute"/>
            <person name="Haridas S."/>
            <person name="Albert R."/>
            <person name="Binder M."/>
            <person name="Bloem J."/>
            <person name="Labutti K."/>
            <person name="Salamov A."/>
            <person name="Andreopoulos B."/>
            <person name="Baker S.E."/>
            <person name="Barry K."/>
            <person name="Bills G."/>
            <person name="Bluhm B.H."/>
            <person name="Cannon C."/>
            <person name="Castanera R."/>
            <person name="Culley D.E."/>
            <person name="Daum C."/>
            <person name="Ezra D."/>
            <person name="Gonzalez J.B."/>
            <person name="Henrissat B."/>
            <person name="Kuo A."/>
            <person name="Liang C."/>
            <person name="Lipzen A."/>
            <person name="Lutzoni F."/>
            <person name="Magnuson J."/>
            <person name="Mondo S."/>
            <person name="Nolan M."/>
            <person name="Ohm R."/>
            <person name="Pangilinan J."/>
            <person name="Park H.-J."/>
            <person name="Ramirez L."/>
            <person name="Alfaro M."/>
            <person name="Sun H."/>
            <person name="Tritt A."/>
            <person name="Yoshinaga Y."/>
            <person name="Zwiers L.-H."/>
            <person name="Turgeon B.G."/>
            <person name="Goodwin S.B."/>
            <person name="Spatafora J.W."/>
            <person name="Crous P.W."/>
            <person name="Grigoriev I.V."/>
        </authorList>
    </citation>
    <scope>NUCLEOTIDE SEQUENCE</scope>
    <source>
        <strain evidence="2">CBS 394.84</strain>
    </source>
</reference>
<name>A0A9P4GG11_9PLEO</name>
<organism evidence="2 3">
    <name type="scientific">Cucurbitaria berberidis CBS 394.84</name>
    <dbReference type="NCBI Taxonomy" id="1168544"/>
    <lineage>
        <taxon>Eukaryota</taxon>
        <taxon>Fungi</taxon>
        <taxon>Dikarya</taxon>
        <taxon>Ascomycota</taxon>
        <taxon>Pezizomycotina</taxon>
        <taxon>Dothideomycetes</taxon>
        <taxon>Pleosporomycetidae</taxon>
        <taxon>Pleosporales</taxon>
        <taxon>Pleosporineae</taxon>
        <taxon>Cucurbitariaceae</taxon>
        <taxon>Cucurbitaria</taxon>
    </lineage>
</organism>
<dbReference type="PANTHER" id="PTHR38166">
    <property type="entry name" value="C2H2-TYPE DOMAIN-CONTAINING PROTEIN-RELATED"/>
    <property type="match status" value="1"/>
</dbReference>
<evidence type="ECO:0000313" key="3">
    <source>
        <dbReference type="Proteomes" id="UP000800039"/>
    </source>
</evidence>
<feature type="region of interest" description="Disordered" evidence="1">
    <location>
        <begin position="226"/>
        <end position="266"/>
    </location>
</feature>
<comment type="caution">
    <text evidence="2">The sequence shown here is derived from an EMBL/GenBank/DDBJ whole genome shotgun (WGS) entry which is preliminary data.</text>
</comment>
<evidence type="ECO:0000313" key="2">
    <source>
        <dbReference type="EMBL" id="KAF1844952.1"/>
    </source>
</evidence>
<dbReference type="OrthoDB" id="3801542at2759"/>
<evidence type="ECO:0000256" key="1">
    <source>
        <dbReference type="SAM" id="MobiDB-lite"/>
    </source>
</evidence>
<sequence>MDIYQPEMGHWRCDNCKESVRYSRGTGQVEHMHVWQCCRCSFAENRVLWDAGCSYCAGVLFQASNDPFLCQEPIEPPVDPETCLSDPDESSYVVCALETVSSASRFRPIDDLTSKVLQNLSRVDRDLQPHDISNPAPPDDSQDKRGFEYPISFGYSTTSSAPNPCVVDHTRHNTRHVIPDTHLRFARKQETDRSQSYVNDETIALTISSKESQGWSAGDSGYRSLLLNPEETSSSSKRHQNDIEDANSRNEQEDTSVESARKRKRLLDSSQPRLGCPFYKHSPWRCKHTSCARPGFLGIHRLKQHLERDHLFHQCERCGLTFRGAAGAEALANHRREPHPCCLQPKILPVWGIDQATFNLLKCRKGIQGKSEEQRWREIYSLVIADASTSRQPSAYVDEEQTVGQDDTHNAAPAQAQQRATENYSRELLRLLPDRLTSSITDVIPDSRLTALWKSFARDHLYEILQDALTDITSIPHQESMSHPPAGDLSVGSEQGHQMPLSSADPDKDAVFEFFEFAHLDGE</sequence>
<accession>A0A9P4GG11</accession>
<gene>
    <name evidence="2" type="ORF">K460DRAFT_405230</name>
</gene>
<feature type="compositionally biased region" description="Basic and acidic residues" evidence="1">
    <location>
        <begin position="239"/>
        <end position="252"/>
    </location>
</feature>
<protein>
    <recommendedName>
        <fullName evidence="4">C2H2-type domain-containing protein</fullName>
    </recommendedName>
</protein>
<keyword evidence="3" id="KW-1185">Reference proteome</keyword>
<feature type="region of interest" description="Disordered" evidence="1">
    <location>
        <begin position="393"/>
        <end position="420"/>
    </location>
</feature>
<feature type="region of interest" description="Disordered" evidence="1">
    <location>
        <begin position="125"/>
        <end position="153"/>
    </location>
</feature>
<dbReference type="EMBL" id="ML976616">
    <property type="protein sequence ID" value="KAF1844952.1"/>
    <property type="molecule type" value="Genomic_DNA"/>
</dbReference>
<feature type="region of interest" description="Disordered" evidence="1">
    <location>
        <begin position="477"/>
        <end position="505"/>
    </location>
</feature>
<dbReference type="GeneID" id="63854070"/>
<dbReference type="AlphaFoldDB" id="A0A9P4GG11"/>
<proteinExistence type="predicted"/>
<dbReference type="PANTHER" id="PTHR38166:SF1">
    <property type="entry name" value="C2H2-TYPE DOMAIN-CONTAINING PROTEIN"/>
    <property type="match status" value="1"/>
</dbReference>
<evidence type="ECO:0008006" key="4">
    <source>
        <dbReference type="Google" id="ProtNLM"/>
    </source>
</evidence>